<dbReference type="RefSeq" id="WP_386408309.1">
    <property type="nucleotide sequence ID" value="NZ_JBHTJH010000010.1"/>
</dbReference>
<name>A0ABW3CYH8_9FLAO</name>
<feature type="compositionally biased region" description="Polar residues" evidence="1">
    <location>
        <begin position="85"/>
        <end position="94"/>
    </location>
</feature>
<keyword evidence="2" id="KW-0472">Membrane</keyword>
<evidence type="ECO:0000313" key="3">
    <source>
        <dbReference type="EMBL" id="MFD0862821.1"/>
    </source>
</evidence>
<dbReference type="Proteomes" id="UP001596978">
    <property type="component" value="Unassembled WGS sequence"/>
</dbReference>
<sequence>MAWLKTKYQRQSAGITSVIAVILLLLLFFVGLNYFDPPIEYAMEVNFGTSNVGSGNKQPKAPLKPATNQPKQNTPKEAVKETVKEQASTKSANTGEKVLTQEEAEAIAIRKAEEEAKRKADAEEAKRIALEEAKRKEEERKKAAEEARKERIRKEQEAKKAKLDALMGGIGKTDGTETGGEGDDSQDGDKGQIDGNPYANTYYGNPGPGGGSDYGLNGRSIYKTGEAKQNCNEEGRVVVAIVVDQSGKVVSAKAGVRGTTNNHPCLLAPAKQTALGFRWNADQNAPAQQKGFIVINFSLSE</sequence>
<keyword evidence="4" id="KW-1185">Reference proteome</keyword>
<protein>
    <submittedName>
        <fullName evidence="3">Energy transducer TonB</fullName>
    </submittedName>
</protein>
<feature type="compositionally biased region" description="Basic and acidic residues" evidence="1">
    <location>
        <begin position="134"/>
        <end position="163"/>
    </location>
</feature>
<feature type="compositionally biased region" description="Low complexity" evidence="1">
    <location>
        <begin position="193"/>
        <end position="205"/>
    </location>
</feature>
<feature type="compositionally biased region" description="Polar residues" evidence="1">
    <location>
        <begin position="66"/>
        <end position="75"/>
    </location>
</feature>
<evidence type="ECO:0000256" key="2">
    <source>
        <dbReference type="SAM" id="Phobius"/>
    </source>
</evidence>
<reference evidence="4" key="1">
    <citation type="journal article" date="2019" name="Int. J. Syst. Evol. Microbiol.">
        <title>The Global Catalogue of Microorganisms (GCM) 10K type strain sequencing project: providing services to taxonomists for standard genome sequencing and annotation.</title>
        <authorList>
            <consortium name="The Broad Institute Genomics Platform"/>
            <consortium name="The Broad Institute Genome Sequencing Center for Infectious Disease"/>
            <person name="Wu L."/>
            <person name="Ma J."/>
        </authorList>
    </citation>
    <scope>NUCLEOTIDE SEQUENCE [LARGE SCALE GENOMIC DNA]</scope>
    <source>
        <strain evidence="4">CCUG 62952</strain>
    </source>
</reference>
<keyword evidence="2" id="KW-1133">Transmembrane helix</keyword>
<proteinExistence type="predicted"/>
<comment type="caution">
    <text evidence="3">The sequence shown here is derived from an EMBL/GenBank/DDBJ whole genome shotgun (WGS) entry which is preliminary data.</text>
</comment>
<feature type="region of interest" description="Disordered" evidence="1">
    <location>
        <begin position="53"/>
        <end position="99"/>
    </location>
</feature>
<feature type="region of interest" description="Disordered" evidence="1">
    <location>
        <begin position="134"/>
        <end position="211"/>
    </location>
</feature>
<keyword evidence="2" id="KW-0812">Transmembrane</keyword>
<evidence type="ECO:0000256" key="1">
    <source>
        <dbReference type="SAM" id="MobiDB-lite"/>
    </source>
</evidence>
<dbReference type="EMBL" id="JBHTJH010000010">
    <property type="protein sequence ID" value="MFD0862821.1"/>
    <property type="molecule type" value="Genomic_DNA"/>
</dbReference>
<accession>A0ABW3CYH8</accession>
<organism evidence="3 4">
    <name type="scientific">Sungkyunkwania multivorans</name>
    <dbReference type="NCBI Taxonomy" id="1173618"/>
    <lineage>
        <taxon>Bacteria</taxon>
        <taxon>Pseudomonadati</taxon>
        <taxon>Bacteroidota</taxon>
        <taxon>Flavobacteriia</taxon>
        <taxon>Flavobacteriales</taxon>
        <taxon>Flavobacteriaceae</taxon>
        <taxon>Sungkyunkwania</taxon>
    </lineage>
</organism>
<feature type="transmembrane region" description="Helical" evidence="2">
    <location>
        <begin position="12"/>
        <end position="35"/>
    </location>
</feature>
<gene>
    <name evidence="3" type="ORF">ACFQ1M_11460</name>
</gene>
<evidence type="ECO:0000313" key="4">
    <source>
        <dbReference type="Proteomes" id="UP001596978"/>
    </source>
</evidence>